<organism evidence="7">
    <name type="scientific">Elizabethkingia anophelis</name>
    <dbReference type="NCBI Taxonomy" id="1117645"/>
    <lineage>
        <taxon>Bacteria</taxon>
        <taxon>Pseudomonadati</taxon>
        <taxon>Bacteroidota</taxon>
        <taxon>Flavobacteriia</taxon>
        <taxon>Flavobacteriales</taxon>
        <taxon>Weeksellaceae</taxon>
        <taxon>Elizabethkingia</taxon>
    </lineage>
</organism>
<dbReference type="SMART" id="SM00342">
    <property type="entry name" value="HTH_ARAC"/>
    <property type="match status" value="1"/>
</dbReference>
<dbReference type="EMBL" id="BK010595">
    <property type="protein sequence ID" value="DAC74887.1"/>
    <property type="molecule type" value="Genomic_DNA"/>
</dbReference>
<dbReference type="GO" id="GO:0003700">
    <property type="term" value="F:DNA-binding transcription factor activity"/>
    <property type="evidence" value="ECO:0007669"/>
    <property type="project" value="InterPro"/>
</dbReference>
<keyword evidence="2" id="KW-0238">DNA-binding</keyword>
<accession>A0A455ZDL2</accession>
<keyword evidence="4" id="KW-0812">Transmembrane</keyword>
<dbReference type="Gene3D" id="1.10.10.60">
    <property type="entry name" value="Homeodomain-like"/>
    <property type="match status" value="2"/>
</dbReference>
<reference evidence="7" key="2">
    <citation type="journal article" date="2014" name="PLoS ONE">
        <title>Insights from the genome annotation of Elizabethkingia anophelis from the malaria vector Anopheles gambiae.</title>
        <authorList>
            <person name="Kukutla P."/>
            <person name="Lindberg B.G."/>
            <person name="Pei D."/>
            <person name="Rayl M."/>
            <person name="Yu W."/>
            <person name="Steritz M."/>
            <person name="Faye I."/>
            <person name="Xu J."/>
        </authorList>
    </citation>
    <scope>NUCLEOTIDE SEQUENCE</scope>
</reference>
<reference evidence="7" key="6">
    <citation type="journal article" date="2017" name="Nat. Commun.">
        <title>Evolutionary dynamics and genomic features of the Elizabethkingia anophelis 2015 to 2016 Wisconsin outbreak strain.</title>
        <authorList>
            <person name="Perrin A."/>
            <person name="Larsonneur E."/>
            <person name="Nicholson A.C."/>
            <person name="Edwards D.J."/>
            <person name="Gundlach K.M."/>
            <person name="Whitney A.M."/>
            <person name="Gulvik C.A."/>
            <person name="Bell M.E."/>
            <person name="Rendueles O."/>
            <person name="Cury J."/>
            <person name="Hugon P."/>
            <person name="Clermont D."/>
            <person name="Enouf V."/>
            <person name="Loparev V."/>
            <person name="Juieng P."/>
            <person name="Monson T."/>
            <person name="Warshauer D."/>
            <person name="Elbadawi L.I."/>
            <person name="Walters M.S."/>
            <person name="Crist M.B."/>
            <person name="Noble-Wang J."/>
            <person name="Borlaug G."/>
            <person name="Rocha E.P.C."/>
            <person name="Criscuolo A."/>
            <person name="Touchon M."/>
            <person name="Davis J.P."/>
            <person name="Holt K.E."/>
            <person name="McQuiston J.R."/>
            <person name="Brisse S."/>
        </authorList>
    </citation>
    <scope>NUCLEOTIDE SEQUENCE</scope>
</reference>
<evidence type="ECO:0000256" key="4">
    <source>
        <dbReference type="SAM" id="Phobius"/>
    </source>
</evidence>
<reference evidence="7" key="7">
    <citation type="journal article" date="2017" name="Sci. Rep.">
        <title>Genomic features, phylogenetic relationships, and comparative genomics of Elizabethkingia anophelis strain EM361-97 isolated in Taiwan.</title>
        <authorList>
            <person name="Lin J.N."/>
            <person name="Lai C.H."/>
            <person name="Yang C.H."/>
            <person name="Huang Y.H."/>
            <person name="Lin H.H."/>
        </authorList>
    </citation>
    <scope>NUCLEOTIDE SEQUENCE</scope>
</reference>
<dbReference type="Pfam" id="PF12833">
    <property type="entry name" value="HTH_18"/>
    <property type="match status" value="1"/>
</dbReference>
<proteinExistence type="predicted"/>
<dbReference type="PROSITE" id="PS01124">
    <property type="entry name" value="HTH_ARAC_FAMILY_2"/>
    <property type="match status" value="1"/>
</dbReference>
<evidence type="ECO:0000256" key="2">
    <source>
        <dbReference type="ARBA" id="ARBA00023125"/>
    </source>
</evidence>
<dbReference type="GO" id="GO:0043565">
    <property type="term" value="F:sequence-specific DNA binding"/>
    <property type="evidence" value="ECO:0007669"/>
    <property type="project" value="InterPro"/>
</dbReference>
<dbReference type="Gene3D" id="1.25.40.10">
    <property type="entry name" value="Tetratricopeptide repeat domain"/>
    <property type="match status" value="2"/>
</dbReference>
<dbReference type="InterPro" id="IPR018060">
    <property type="entry name" value="HTH_AraC"/>
</dbReference>
<dbReference type="EMBL" id="BK010596">
    <property type="protein sequence ID" value="DAC74943.1"/>
    <property type="molecule type" value="Genomic_DNA"/>
</dbReference>
<keyword evidence="1" id="KW-0805">Transcription regulation</keyword>
<reference evidence="7" key="3">
    <citation type="journal article" date="2016" name="Genome Announc.">
        <title>Complete Genome Sequences of Four Strains from the 2015-2016 Elizabethkingia anophelis Outbreak.</title>
        <authorList>
            <person name="Nicholson A.C."/>
            <person name="Whitney A.M."/>
            <person name="Emery B.D."/>
            <person name="Bell M.E."/>
            <person name="Gartin J.T."/>
            <person name="Humrighouse B.W."/>
            <person name="Loparev V.N."/>
            <person name="Batra D."/>
            <person name="Sheth M."/>
            <person name="Rowe L.A."/>
            <person name="Juieng P."/>
            <person name="Knipe K."/>
            <person name="Gulvik C."/>
            <person name="McQuiston J.R."/>
        </authorList>
    </citation>
    <scope>NUCLEOTIDE SEQUENCE</scope>
</reference>
<dbReference type="InterPro" id="IPR009057">
    <property type="entry name" value="Homeodomain-like_sf"/>
</dbReference>
<dbReference type="InterPro" id="IPR011990">
    <property type="entry name" value="TPR-like_helical_dom_sf"/>
</dbReference>
<reference evidence="7" key="1">
    <citation type="journal article" date="2014" name="Genome Biol. Evol.">
        <title>Comparative genomic analysis of malaria mosquito vector-associated novel pathogen Elizabethkingia anophelis.</title>
        <authorList>
            <person name="Teo J."/>
            <person name="Tan S.Y."/>
            <person name="Liu Y."/>
            <person name="Tay M."/>
            <person name="Ding Y."/>
            <person name="Li Y."/>
            <person name="Kjelleberg S."/>
            <person name="Givskov M."/>
            <person name="Lin R.T."/>
            <person name="Yang L."/>
        </authorList>
    </citation>
    <scope>NUCLEOTIDE SEQUENCE</scope>
</reference>
<evidence type="ECO:0000259" key="5">
    <source>
        <dbReference type="PROSITE" id="PS01124"/>
    </source>
</evidence>
<evidence type="ECO:0000256" key="3">
    <source>
        <dbReference type="ARBA" id="ARBA00023163"/>
    </source>
</evidence>
<reference evidence="7" key="8">
    <citation type="journal article" date="2018" name="J. ISSAAS">
        <title>In Silico Identification of Three Types of Integrative and Conjugative Elements (ICEs) in Elizabethkingia anophelis Strains Isolated from Around the World.</title>
        <authorList>
            <person name="Xu J."/>
            <person name="Pei D."/>
            <person name="Nicholson A."/>
            <person name="Lan Y."/>
            <person name="Xia Q."/>
        </authorList>
    </citation>
    <scope>NUCLEOTIDE SEQUENCE</scope>
</reference>
<evidence type="ECO:0000313" key="6">
    <source>
        <dbReference type="EMBL" id="DAC74887.1"/>
    </source>
</evidence>
<keyword evidence="4" id="KW-1133">Transmembrane helix</keyword>
<reference evidence="7" key="5">
    <citation type="journal article" date="2017" name="Genome Announc.">
        <title>Complete Circularized Genome Sequences of Four Strains of Elizabethkingia anophelis, Including Two Novel Strains Isolated from Wild-Caught Anopheles sinensis.</title>
        <authorList>
            <person name="Pei D."/>
            <person name="Nicholson A.C."/>
            <person name="Jiang J."/>
            <person name="Chen H."/>
            <person name="Whitney A.M."/>
            <person name="Villarma A."/>
            <person name="Bell M."/>
            <person name="Humrighouse B."/>
            <person name="Rowe L.A."/>
            <person name="Sheth M."/>
            <person name="Batra D."/>
            <person name="Juieng P."/>
            <person name="Loparev V.N."/>
            <person name="McQuiston J.R."/>
            <person name="Lan Y."/>
            <person name="Ma Y."/>
            <person name="Xu J."/>
        </authorList>
    </citation>
    <scope>NUCLEOTIDE SEQUENCE</scope>
</reference>
<keyword evidence="4" id="KW-0472">Membrane</keyword>
<evidence type="ECO:0000256" key="1">
    <source>
        <dbReference type="ARBA" id="ARBA00023015"/>
    </source>
</evidence>
<protein>
    <recommendedName>
        <fullName evidence="5">HTH araC/xylS-type domain-containing protein</fullName>
    </recommendedName>
</protein>
<dbReference type="AlphaFoldDB" id="A0A455ZDL2"/>
<dbReference type="SUPFAM" id="SSF48452">
    <property type="entry name" value="TPR-like"/>
    <property type="match status" value="1"/>
</dbReference>
<feature type="domain" description="HTH araC/xylS-type" evidence="5">
    <location>
        <begin position="420"/>
        <end position="528"/>
    </location>
</feature>
<gene>
    <name evidence="6" type="primary">ICEEaII(1)_0422_34868_36472</name>
</gene>
<keyword evidence="3" id="KW-0804">Transcription</keyword>
<dbReference type="InterPro" id="IPR019734">
    <property type="entry name" value="TPR_rpt"/>
</dbReference>
<dbReference type="RefSeq" id="WP_245803840.1">
    <property type="nucleotide sequence ID" value="NZ_RSAY01000003.1"/>
</dbReference>
<sequence>MICKNIIFFICFLLIEVSYSQTLNLSESEVALRFDKIEVKDLRFKTNIGEVKQLYEYSKNKRYKSGILRGLVALQRHYLLESNYILSLNYGHQAEELALKLKNYSILTATYMYKGDAFTKLGMNREAKDYLDISLKYNDKIQDDVDRKMLLSSIYTVLGALYANKKEKNLVITFYQKALDVVEAIPTNNLTELQKTRYFYLLIFHNMNMGNSYSFYHNPPQMDRAEHYFLKTLSFAKSHPNEFRTAEMNVYYSVAYFYFLKKDYPKCILYSGKLLEVEKYRKNPEIRLYAYENLKDSYDALDDLPHQNKYLKLYVQLSDSLSNVKKGSVIYHSEDQSTRSEGEISILKKYLFLSIVIAGIVLLITGIYFYERNKILRKKYFLLIDKLDSNNDIASAPLINDEQIEDNEVVKINISSDKEKSILKKIEAFETSEKFLRKNLTLSYMSNLFNTNPKYLSQIIRESKNQNFNGYINQLRINYISNKLYNIPLYREYKISYLAEECGYASSQVFINAFRKETGMTPSYFINELKNKAE</sequence>
<dbReference type="SMART" id="SM00028">
    <property type="entry name" value="TPR"/>
    <property type="match status" value="3"/>
</dbReference>
<reference evidence="7" key="4">
    <citation type="journal article" date="2016" name="Sci. Rep.">
        <title>Genomic epidemiology and global diversity of the emerging bacterial pathogen Elizabethkingia anophelis.</title>
        <authorList>
            <person name="Breurec S."/>
            <person name="Criscuolo A."/>
            <person name="Diancourt L."/>
            <person name="Rendueles O."/>
            <person name="Vandenbogaert M."/>
            <person name="Passet V."/>
            <person name="Caro V."/>
            <person name="Rocha E.P."/>
            <person name="Touchon M."/>
            <person name="Brisse S."/>
        </authorList>
    </citation>
    <scope>NUCLEOTIDE SEQUENCE</scope>
</reference>
<feature type="transmembrane region" description="Helical" evidence="4">
    <location>
        <begin position="350"/>
        <end position="370"/>
    </location>
</feature>
<dbReference type="PANTHER" id="PTHR43280">
    <property type="entry name" value="ARAC-FAMILY TRANSCRIPTIONAL REGULATOR"/>
    <property type="match status" value="1"/>
</dbReference>
<evidence type="ECO:0000313" key="7">
    <source>
        <dbReference type="EMBL" id="DAC74943.1"/>
    </source>
</evidence>
<dbReference type="PANTHER" id="PTHR43280:SF34">
    <property type="entry name" value="ARAC-FAMILY TRANSCRIPTIONAL REGULATOR"/>
    <property type="match status" value="1"/>
</dbReference>
<dbReference type="SUPFAM" id="SSF46689">
    <property type="entry name" value="Homeodomain-like"/>
    <property type="match status" value="1"/>
</dbReference>
<name>A0A455ZDL2_9FLAO</name>